<dbReference type="Pfam" id="PF06826">
    <property type="entry name" value="Asp-Al_Ex"/>
    <property type="match status" value="2"/>
</dbReference>
<dbReference type="PANTHER" id="PTHR30445:SF9">
    <property type="match status" value="1"/>
</dbReference>
<feature type="domain" description="RCK C-terminal" evidence="9">
    <location>
        <begin position="296"/>
        <end position="378"/>
    </location>
</feature>
<feature type="transmembrane region" description="Helical" evidence="8">
    <location>
        <begin position="452"/>
        <end position="470"/>
    </location>
</feature>
<feature type="transmembrane region" description="Helical" evidence="8">
    <location>
        <begin position="31"/>
        <end position="50"/>
    </location>
</feature>
<evidence type="ECO:0000256" key="5">
    <source>
        <dbReference type="ARBA" id="ARBA00022692"/>
    </source>
</evidence>
<dbReference type="InterPro" id="IPR036721">
    <property type="entry name" value="RCK_C_sf"/>
</dbReference>
<protein>
    <submittedName>
        <fullName evidence="10">Aspartate-alanine antiporter</fullName>
    </submittedName>
</protein>
<dbReference type="InterPro" id="IPR006037">
    <property type="entry name" value="RCK_C"/>
</dbReference>
<comment type="caution">
    <text evidence="10">The sequence shown here is derived from an EMBL/GenBank/DDBJ whole genome shotgun (WGS) entry which is preliminary data.</text>
</comment>
<evidence type="ECO:0000259" key="9">
    <source>
        <dbReference type="PROSITE" id="PS51202"/>
    </source>
</evidence>
<dbReference type="InterPro" id="IPR050144">
    <property type="entry name" value="AAE_transporter"/>
</dbReference>
<evidence type="ECO:0000256" key="1">
    <source>
        <dbReference type="ARBA" id="ARBA00004651"/>
    </source>
</evidence>
<gene>
    <name evidence="10" type="primary">aspT</name>
    <name evidence="10" type="ORF">FGK63_15700</name>
</gene>
<accession>A0ABY2WUL2</accession>
<keyword evidence="6 8" id="KW-1133">Transmembrane helix</keyword>
<evidence type="ECO:0000256" key="6">
    <source>
        <dbReference type="ARBA" id="ARBA00022989"/>
    </source>
</evidence>
<feature type="transmembrane region" description="Helical" evidence="8">
    <location>
        <begin position="62"/>
        <end position="81"/>
    </location>
</feature>
<evidence type="ECO:0000256" key="7">
    <source>
        <dbReference type="ARBA" id="ARBA00023136"/>
    </source>
</evidence>
<feature type="transmembrane region" description="Helical" evidence="8">
    <location>
        <begin position="476"/>
        <end position="503"/>
    </location>
</feature>
<dbReference type="EMBL" id="VCPD01000006">
    <property type="protein sequence ID" value="TMV05719.1"/>
    <property type="molecule type" value="Genomic_DNA"/>
</dbReference>
<dbReference type="SUPFAM" id="SSF116726">
    <property type="entry name" value="TrkA C-terminal domain-like"/>
    <property type="match status" value="2"/>
</dbReference>
<feature type="transmembrane region" description="Helical" evidence="8">
    <location>
        <begin position="93"/>
        <end position="113"/>
    </location>
</feature>
<keyword evidence="7 8" id="KW-0472">Membrane</keyword>
<feature type="transmembrane region" description="Helical" evidence="8">
    <location>
        <begin position="7"/>
        <end position="25"/>
    </location>
</feature>
<keyword evidence="4" id="KW-1003">Cell membrane</keyword>
<keyword evidence="3" id="KW-0813">Transport</keyword>
<evidence type="ECO:0000256" key="3">
    <source>
        <dbReference type="ARBA" id="ARBA00022448"/>
    </source>
</evidence>
<feature type="transmembrane region" description="Helical" evidence="8">
    <location>
        <begin position="380"/>
        <end position="404"/>
    </location>
</feature>
<evidence type="ECO:0000313" key="10">
    <source>
        <dbReference type="EMBL" id="TMV05719.1"/>
    </source>
</evidence>
<feature type="transmembrane region" description="Helical" evidence="8">
    <location>
        <begin position="410"/>
        <end position="431"/>
    </location>
</feature>
<evidence type="ECO:0000256" key="4">
    <source>
        <dbReference type="ARBA" id="ARBA00022475"/>
    </source>
</evidence>
<proteinExistence type="inferred from homology"/>
<comment type="similarity">
    <text evidence="2">Belongs to the AAE transporter (TC 2.A.81) family.</text>
</comment>
<feature type="transmembrane region" description="Helical" evidence="8">
    <location>
        <begin position="538"/>
        <end position="563"/>
    </location>
</feature>
<dbReference type="PROSITE" id="PS51202">
    <property type="entry name" value="RCK_C"/>
    <property type="match status" value="2"/>
</dbReference>
<keyword evidence="11" id="KW-1185">Reference proteome</keyword>
<evidence type="ECO:0000256" key="8">
    <source>
        <dbReference type="SAM" id="Phobius"/>
    </source>
</evidence>
<evidence type="ECO:0000256" key="2">
    <source>
        <dbReference type="ARBA" id="ARBA00009854"/>
    </source>
</evidence>
<comment type="subcellular location">
    <subcellularLocation>
        <location evidence="1">Cell membrane</location>
        <topology evidence="1">Multi-pass membrane protein</topology>
    </subcellularLocation>
</comment>
<sequence length="569" mass="60161">MEALDRLFDALPYLALFVAISLGYLVGKFTVGRFVLGGIAGTLLVGVGVGQFGVELDSGVKTVFFALFIYAVGYQGGPQFAHALNLRSLNELVSAFAMCFVGLLCVLAAAWLFHLDRGTAAGLAAGGLTQSAIIGTASGAISKLDVPADLMRTMETNVAVGYAVTYIFGSLGPILIATWFIPMLMKWDIRAEAIKRAEEMAGGRTVLGPGQFNAVRDVVTRFYAVSDASAAIGKHVLEADGEIADAAVESVIRNGDAQDLTKETVIAAGDVIALSGPTALVQQAARYFGPEVTPPEGFELVQESREIILTNRDIVGMELQDMHDRAGIDLRHGVFLTSARRLGRELPIAPKLTLRRGDELHFTGAPKDLDRIEKLLGYKISAAAITDFIFFGLGLAIGFLLGMIQFQIGGVPVSIGTGGGCLLSGLFFGWLHSTHQRFGALPVGASNFLRDFGLAVFVGAVGISAGPQALETLRESGLTLFLLGVAVTIIPQIVVFFFSYYVLRIRNPIEALGCLVGGRSANPGFAALLSKAGNATPVVSFTVTYAVANVFLTLWGPIIIGVITTNPTP</sequence>
<keyword evidence="5 8" id="KW-0812">Transmembrane</keyword>
<dbReference type="NCBIfam" id="TIGR01625">
    <property type="entry name" value="YidE_YbjL_dupl"/>
    <property type="match status" value="1"/>
</dbReference>
<organism evidence="10 11">
    <name type="scientific">Ruegeria sediminis</name>
    <dbReference type="NCBI Taxonomy" id="2583820"/>
    <lineage>
        <taxon>Bacteria</taxon>
        <taxon>Pseudomonadati</taxon>
        <taxon>Pseudomonadota</taxon>
        <taxon>Alphaproteobacteria</taxon>
        <taxon>Rhodobacterales</taxon>
        <taxon>Roseobacteraceae</taxon>
        <taxon>Ruegeria</taxon>
    </lineage>
</organism>
<dbReference type="InterPro" id="IPR006512">
    <property type="entry name" value="YidE_YbjL"/>
</dbReference>
<feature type="transmembrane region" description="Helical" evidence="8">
    <location>
        <begin position="161"/>
        <end position="181"/>
    </location>
</feature>
<dbReference type="Proteomes" id="UP001193035">
    <property type="component" value="Unassembled WGS sequence"/>
</dbReference>
<evidence type="ECO:0000313" key="11">
    <source>
        <dbReference type="Proteomes" id="UP001193035"/>
    </source>
</evidence>
<feature type="domain" description="RCK C-terminal" evidence="9">
    <location>
        <begin position="207"/>
        <end position="291"/>
    </location>
</feature>
<dbReference type="NCBIfam" id="TIGR03802">
    <property type="entry name" value="Asp_Ala_antiprt"/>
    <property type="match status" value="1"/>
</dbReference>
<reference evidence="10 11" key="1">
    <citation type="submission" date="2019-05" db="EMBL/GenBank/DDBJ databases">
        <title>Ruegeria sp. nov., isolated from tidal flat.</title>
        <authorList>
            <person name="Kim W."/>
        </authorList>
    </citation>
    <scope>NUCLEOTIDE SEQUENCE [LARGE SCALE GENOMIC DNA]</scope>
    <source>
        <strain evidence="10 11">CAU 1488</strain>
    </source>
</reference>
<dbReference type="InterPro" id="IPR022457">
    <property type="entry name" value="Asp_Ala_antiprt"/>
</dbReference>
<dbReference type="PANTHER" id="PTHR30445">
    <property type="entry name" value="K(+)_H(+) ANTIPORTER SUBUNIT KHTT"/>
    <property type="match status" value="1"/>
</dbReference>
<name>A0ABY2WUL2_9RHOB</name>